<evidence type="ECO:0000313" key="2">
    <source>
        <dbReference type="EMBL" id="ABF43623.1"/>
    </source>
</evidence>
<dbReference type="EnsemblBacteria" id="ABF43623">
    <property type="protein sequence ID" value="ABF43623"/>
    <property type="gene ID" value="Acid345_4623"/>
</dbReference>
<evidence type="ECO:0000313" key="3">
    <source>
        <dbReference type="Proteomes" id="UP000002432"/>
    </source>
</evidence>
<reference evidence="2 3" key="1">
    <citation type="journal article" date="2009" name="Appl. Environ. Microbiol.">
        <title>Three genomes from the phylum Acidobacteria provide insight into the lifestyles of these microorganisms in soils.</title>
        <authorList>
            <person name="Ward N.L."/>
            <person name="Challacombe J.F."/>
            <person name="Janssen P.H."/>
            <person name="Henrissat B."/>
            <person name="Coutinho P.M."/>
            <person name="Wu M."/>
            <person name="Xie G."/>
            <person name="Haft D.H."/>
            <person name="Sait M."/>
            <person name="Badger J."/>
            <person name="Barabote R.D."/>
            <person name="Bradley B."/>
            <person name="Brettin T.S."/>
            <person name="Brinkac L.M."/>
            <person name="Bruce D."/>
            <person name="Creasy T."/>
            <person name="Daugherty S.C."/>
            <person name="Davidsen T.M."/>
            <person name="DeBoy R.T."/>
            <person name="Detter J.C."/>
            <person name="Dodson R.J."/>
            <person name="Durkin A.S."/>
            <person name="Ganapathy A."/>
            <person name="Gwinn-Giglio M."/>
            <person name="Han C.S."/>
            <person name="Khouri H."/>
            <person name="Kiss H."/>
            <person name="Kothari S.P."/>
            <person name="Madupu R."/>
            <person name="Nelson K.E."/>
            <person name="Nelson W.C."/>
            <person name="Paulsen I."/>
            <person name="Penn K."/>
            <person name="Ren Q."/>
            <person name="Rosovitz M.J."/>
            <person name="Selengut J.D."/>
            <person name="Shrivastava S."/>
            <person name="Sullivan S.A."/>
            <person name="Tapia R."/>
            <person name="Thompson L.S."/>
            <person name="Watkins K.L."/>
            <person name="Yang Q."/>
            <person name="Yu C."/>
            <person name="Zafar N."/>
            <person name="Zhou L."/>
            <person name="Kuske C.R."/>
        </authorList>
    </citation>
    <scope>NUCLEOTIDE SEQUENCE [LARGE SCALE GENOMIC DNA]</scope>
    <source>
        <strain evidence="2 3">Ellin345</strain>
    </source>
</reference>
<name>Q1IHM7_KORVE</name>
<gene>
    <name evidence="2" type="ordered locus">Acid345_4623</name>
</gene>
<dbReference type="Pfam" id="PF04014">
    <property type="entry name" value="MazE_antitoxin"/>
    <property type="match status" value="1"/>
</dbReference>
<dbReference type="HOGENOM" id="CLU_150554_1_0_0"/>
<dbReference type="RefSeq" id="WP_011525420.1">
    <property type="nucleotide sequence ID" value="NC_008009.1"/>
</dbReference>
<dbReference type="Gene3D" id="2.10.260.10">
    <property type="match status" value="1"/>
</dbReference>
<dbReference type="InterPro" id="IPR037914">
    <property type="entry name" value="SpoVT-AbrB_sf"/>
</dbReference>
<organism evidence="2 3">
    <name type="scientific">Koribacter versatilis (strain Ellin345)</name>
    <dbReference type="NCBI Taxonomy" id="204669"/>
    <lineage>
        <taxon>Bacteria</taxon>
        <taxon>Pseudomonadati</taxon>
        <taxon>Acidobacteriota</taxon>
        <taxon>Terriglobia</taxon>
        <taxon>Terriglobales</taxon>
        <taxon>Candidatus Korobacteraceae</taxon>
        <taxon>Candidatus Korobacter</taxon>
    </lineage>
</organism>
<dbReference type="Proteomes" id="UP000002432">
    <property type="component" value="Chromosome"/>
</dbReference>
<proteinExistence type="predicted"/>
<dbReference type="SUPFAM" id="SSF89447">
    <property type="entry name" value="AbrB/MazE/MraZ-like"/>
    <property type="match status" value="1"/>
</dbReference>
<dbReference type="eggNOG" id="COG2336">
    <property type="taxonomic scope" value="Bacteria"/>
</dbReference>
<accession>Q1IHM7</accession>
<dbReference type="AlphaFoldDB" id="Q1IHM7"/>
<dbReference type="STRING" id="204669.Acid345_4623"/>
<dbReference type="PANTHER" id="PTHR40516">
    <property type="entry name" value="ANTITOXIN CHPS-RELATED"/>
    <property type="match status" value="1"/>
</dbReference>
<evidence type="ECO:0000259" key="1">
    <source>
        <dbReference type="SMART" id="SM00966"/>
    </source>
</evidence>
<sequence length="82" mass="9005">MRAQMLKWGNSLAVRIPKAVAEQAKLAEGDALELEVASDGTVQLQRAGKTPTLSQLVAQITPENRYEETPWGADVGKEKVEW</sequence>
<protein>
    <submittedName>
        <fullName evidence="2">Transcriptional regulator/antitoxin, MazE</fullName>
    </submittedName>
</protein>
<feature type="domain" description="SpoVT-AbrB" evidence="1">
    <location>
        <begin position="6"/>
        <end position="52"/>
    </location>
</feature>
<dbReference type="EMBL" id="CP000360">
    <property type="protein sequence ID" value="ABF43623.1"/>
    <property type="molecule type" value="Genomic_DNA"/>
</dbReference>
<dbReference type="GO" id="GO:0003677">
    <property type="term" value="F:DNA binding"/>
    <property type="evidence" value="ECO:0007669"/>
    <property type="project" value="InterPro"/>
</dbReference>
<dbReference type="KEGG" id="aba:Acid345_4623"/>
<dbReference type="GO" id="GO:0097351">
    <property type="term" value="F:toxin sequestering activity"/>
    <property type="evidence" value="ECO:0007669"/>
    <property type="project" value="InterPro"/>
</dbReference>
<dbReference type="InterPro" id="IPR039052">
    <property type="entry name" value="Antitox_PemI-like"/>
</dbReference>
<dbReference type="SMART" id="SM00966">
    <property type="entry name" value="SpoVT_AbrB"/>
    <property type="match status" value="1"/>
</dbReference>
<dbReference type="PANTHER" id="PTHR40516:SF1">
    <property type="entry name" value="ANTITOXIN CHPS-RELATED"/>
    <property type="match status" value="1"/>
</dbReference>
<dbReference type="InterPro" id="IPR007159">
    <property type="entry name" value="SpoVT-AbrB_dom"/>
</dbReference>
<keyword evidence="3" id="KW-1185">Reference proteome</keyword>